<dbReference type="SMART" id="SM00256">
    <property type="entry name" value="FBOX"/>
    <property type="match status" value="1"/>
</dbReference>
<organism evidence="1">
    <name type="scientific">Aegilops tauschii</name>
    <name type="common">Tausch's goatgrass</name>
    <name type="synonym">Aegilops squarrosa</name>
    <dbReference type="NCBI Taxonomy" id="37682"/>
    <lineage>
        <taxon>Eukaryota</taxon>
        <taxon>Viridiplantae</taxon>
        <taxon>Streptophyta</taxon>
        <taxon>Embryophyta</taxon>
        <taxon>Tracheophyta</taxon>
        <taxon>Spermatophyta</taxon>
        <taxon>Magnoliopsida</taxon>
        <taxon>Liliopsida</taxon>
        <taxon>Poales</taxon>
        <taxon>Poaceae</taxon>
        <taxon>BOP clade</taxon>
        <taxon>Pooideae</taxon>
        <taxon>Triticodae</taxon>
        <taxon>Triticeae</taxon>
        <taxon>Triticinae</taxon>
        <taxon>Aegilops</taxon>
    </lineage>
</organism>
<dbReference type="InterPro" id="IPR036047">
    <property type="entry name" value="F-box-like_dom_sf"/>
</dbReference>
<protein>
    <submittedName>
        <fullName evidence="1">Uncharacterized protein</fullName>
    </submittedName>
</protein>
<dbReference type="AlphaFoldDB" id="M8CN65"/>
<accession>M8CN65</accession>
<dbReference type="ExpressionAtlas" id="M8CN65">
    <property type="expression patterns" value="baseline"/>
</dbReference>
<dbReference type="Pfam" id="PF12937">
    <property type="entry name" value="F-box-like"/>
    <property type="match status" value="1"/>
</dbReference>
<dbReference type="SUPFAM" id="SSF81383">
    <property type="entry name" value="F-box domain"/>
    <property type="match status" value="1"/>
</dbReference>
<proteinExistence type="predicted"/>
<dbReference type="EnsemblPlants" id="EMT24961">
    <property type="protein sequence ID" value="EMT24961"/>
    <property type="gene ID" value="F775_16469"/>
</dbReference>
<evidence type="ECO:0000313" key="1">
    <source>
        <dbReference type="EnsemblPlants" id="EMT24961"/>
    </source>
</evidence>
<dbReference type="PANTHER" id="PTHR35828:SF48">
    <property type="entry name" value="F-BOX DOMAIN-CONTAINING PROTEIN"/>
    <property type="match status" value="1"/>
</dbReference>
<dbReference type="PANTHER" id="PTHR35828">
    <property type="entry name" value="OS08G0203800 PROTEIN-RELATED"/>
    <property type="match status" value="1"/>
</dbReference>
<dbReference type="Gene3D" id="1.20.1280.50">
    <property type="match status" value="1"/>
</dbReference>
<name>M8CN65_AEGTA</name>
<dbReference type="InterPro" id="IPR001810">
    <property type="entry name" value="F-box_dom"/>
</dbReference>
<reference evidence="1" key="1">
    <citation type="submission" date="2015-06" db="UniProtKB">
        <authorList>
            <consortium name="EnsemblPlants"/>
        </authorList>
    </citation>
    <scope>IDENTIFICATION</scope>
</reference>
<sequence length="535" mass="60087">MAICFGLVRIRDGDKRAGSISAALAAWRGGVGALLLGSSGGTLRLWPMRQGSYGGTVAAGIIEVKLPTPLNTSGGNPRSADRMLAASMCLTPLGAAFLECDPSQNKKNFKYKTICLIDRIKRLNHQGSDGSSLEIRMMGETTVAVAWLPGDVVQEIFMRIKDVADLFRCAMTCKQWRRIVLNPSFLRRRQWPNHTSSFLSGFFIWEKLIFGRGSTALTSFIPTPRSVFSSDHWFLETFFSRATRARLENAVPLVARHGLLLVRLVSSNSIVRLAVCNLLVGACDELPPLKCNWDFEKSGYAILTKADCSSNAKHGYSAFFKVLIIGTDRDHRPHKLHKFMSGEARWSSPTDLFVSTNKRMTGWLPLRDPRAVVCHGTAHWLICYVTGQDWRLHSIEIAIPAKHKTTEHYDEPQLIVHASEKLSLLYLDRQDFKLETWTRQEDPTMWLRTMVVELKPPRPTMMDMDLSILGEKGGMLLIKDNHMNLYAADFETGAMVKLTRFDNVNRPKVVPLEMDWVAFFVSRLGGGLRSKKPSS</sequence>